<feature type="non-terminal residue" evidence="3">
    <location>
        <position position="1"/>
    </location>
</feature>
<evidence type="ECO:0000313" key="4">
    <source>
        <dbReference type="EMBL" id="JAQ17090.1"/>
    </source>
</evidence>
<feature type="region of interest" description="Disordered" evidence="1">
    <location>
        <begin position="92"/>
        <end position="111"/>
    </location>
</feature>
<dbReference type="EMBL" id="GBHO01033359">
    <property type="protein sequence ID" value="JAG10245.1"/>
    <property type="molecule type" value="Transcribed_RNA"/>
</dbReference>
<evidence type="ECO:0000256" key="1">
    <source>
        <dbReference type="SAM" id="MobiDB-lite"/>
    </source>
</evidence>
<feature type="compositionally biased region" description="Polar residues" evidence="1">
    <location>
        <begin position="58"/>
        <end position="73"/>
    </location>
</feature>
<reference evidence="3" key="1">
    <citation type="journal article" date="2014" name="PLoS ONE">
        <title>Transcriptome-Based Identification of ABC Transporters in the Western Tarnished Plant Bug Lygus hesperus.</title>
        <authorList>
            <person name="Hull J.J."/>
            <person name="Chaney K."/>
            <person name="Geib S.M."/>
            <person name="Fabrick J.A."/>
            <person name="Brent C.S."/>
            <person name="Walsh D."/>
            <person name="Lavine L.C."/>
        </authorList>
    </citation>
    <scope>NUCLEOTIDE SEQUENCE</scope>
</reference>
<feature type="region of interest" description="Disordered" evidence="1">
    <location>
        <begin position="1"/>
        <end position="22"/>
    </location>
</feature>
<name>A0A0A9WZH4_LYGHE</name>
<proteinExistence type="predicted"/>
<protein>
    <submittedName>
        <fullName evidence="3">EF-hand domain-containing protein C3orf25</fullName>
    </submittedName>
</protein>
<accession>A0A0A9WZH4</accession>
<reference evidence="4" key="3">
    <citation type="journal article" date="2016" name="Gigascience">
        <title>De novo construction of an expanded transcriptome assembly for the western tarnished plant bug, Lygus hesperus.</title>
        <authorList>
            <person name="Tassone E.E."/>
            <person name="Geib S.M."/>
            <person name="Hall B."/>
            <person name="Fabrick J.A."/>
            <person name="Brent C.S."/>
            <person name="Hull J.J."/>
        </authorList>
    </citation>
    <scope>NUCLEOTIDE SEQUENCE</scope>
</reference>
<evidence type="ECO:0000313" key="2">
    <source>
        <dbReference type="EMBL" id="JAG10244.1"/>
    </source>
</evidence>
<dbReference type="AlphaFoldDB" id="A0A0A9WZH4"/>
<feature type="region of interest" description="Disordered" evidence="1">
    <location>
        <begin position="37"/>
        <end position="73"/>
    </location>
</feature>
<dbReference type="EMBL" id="GDHC01001539">
    <property type="protein sequence ID" value="JAQ17090.1"/>
    <property type="molecule type" value="Transcribed_RNA"/>
</dbReference>
<reference evidence="3" key="2">
    <citation type="submission" date="2014-07" db="EMBL/GenBank/DDBJ databases">
        <authorList>
            <person name="Hull J."/>
        </authorList>
    </citation>
    <scope>NUCLEOTIDE SEQUENCE</scope>
</reference>
<feature type="compositionally biased region" description="Basic residues" evidence="1">
    <location>
        <begin position="38"/>
        <end position="53"/>
    </location>
</feature>
<feature type="compositionally biased region" description="Basic and acidic residues" evidence="1">
    <location>
        <begin position="95"/>
        <end position="111"/>
    </location>
</feature>
<sequence>ETMKEKHRQHASHTILHDDDINSMDTVVLDTDYEVKQRRPLSKNKRKKQRSSRMKLQIVQQATLPSPGKSSAQYPKYLQQEKTRLQSIAESLSQRNEEKVQQQLHKEREKDAYLMQKKLKRLQ</sequence>
<feature type="compositionally biased region" description="Basic residues" evidence="1">
    <location>
        <begin position="1"/>
        <end position="11"/>
    </location>
</feature>
<organism evidence="3">
    <name type="scientific">Lygus hesperus</name>
    <name type="common">Western plant bug</name>
    <dbReference type="NCBI Taxonomy" id="30085"/>
    <lineage>
        <taxon>Eukaryota</taxon>
        <taxon>Metazoa</taxon>
        <taxon>Ecdysozoa</taxon>
        <taxon>Arthropoda</taxon>
        <taxon>Hexapoda</taxon>
        <taxon>Insecta</taxon>
        <taxon>Pterygota</taxon>
        <taxon>Neoptera</taxon>
        <taxon>Paraneoptera</taxon>
        <taxon>Hemiptera</taxon>
        <taxon>Heteroptera</taxon>
        <taxon>Panheteroptera</taxon>
        <taxon>Cimicomorpha</taxon>
        <taxon>Miridae</taxon>
        <taxon>Mirini</taxon>
        <taxon>Lygus</taxon>
    </lineage>
</organism>
<gene>
    <name evidence="2" type="ORF">CM83_12529</name>
    <name evidence="3" type="ORF">CM83_12530</name>
    <name evidence="4" type="ORF">g.17514</name>
</gene>
<dbReference type="EMBL" id="GBHO01033360">
    <property type="protein sequence ID" value="JAG10244.1"/>
    <property type="molecule type" value="Transcribed_RNA"/>
</dbReference>
<evidence type="ECO:0000313" key="3">
    <source>
        <dbReference type="EMBL" id="JAG10245.1"/>
    </source>
</evidence>